<dbReference type="RefSeq" id="WP_114823680.1">
    <property type="nucleotide sequence ID" value="NZ_QQSY01000001.1"/>
</dbReference>
<dbReference type="InterPro" id="IPR010836">
    <property type="entry name" value="SapC"/>
</dbReference>
<protein>
    <submittedName>
        <fullName evidence="1">Multidrug transporter</fullName>
    </submittedName>
</protein>
<dbReference type="AlphaFoldDB" id="A0A370KBX3"/>
<accession>A0A370KBX3</accession>
<dbReference type="Proteomes" id="UP000254711">
    <property type="component" value="Unassembled WGS sequence"/>
</dbReference>
<comment type="caution">
    <text evidence="1">The sequence shown here is derived from an EMBL/GenBank/DDBJ whole genome shotgun (WGS) entry which is preliminary data.</text>
</comment>
<evidence type="ECO:0000313" key="1">
    <source>
        <dbReference type="EMBL" id="RDI99947.1"/>
    </source>
</evidence>
<name>A0A370KBX3_9GAMM</name>
<gene>
    <name evidence="1" type="ORF">DVT68_03730</name>
</gene>
<organism evidence="1 2">
    <name type="scientific">Dyella solisilvae</name>
    <dbReference type="NCBI Taxonomy" id="1920168"/>
    <lineage>
        <taxon>Bacteria</taxon>
        <taxon>Pseudomonadati</taxon>
        <taxon>Pseudomonadota</taxon>
        <taxon>Gammaproteobacteria</taxon>
        <taxon>Lysobacterales</taxon>
        <taxon>Rhodanobacteraceae</taxon>
        <taxon>Dyella</taxon>
    </lineage>
</organism>
<sequence length="248" mass="27272">MKQLLIYDRPIALNRNQHRHLRIKPSLPGYQFASKLNSVPLTVAEFGDALRDYPIVFAGSPDNASMPVALLGLTQAENLFVQDDGLWDAGAYVPAFLRRYPFVVADQDQGDNFAVCVEGSFISDDPDAVPLFDENGADTPVLAQAVKFLADYQQAVARTRAFMEQLREHKLLVNKAIHVDRKGAARQSLNGFCIVDESRLGKLSARALEKLSRTGALGLAYLQVASLGNVKRLASRLDARSQVPSPLH</sequence>
<dbReference type="EMBL" id="QQSY01000001">
    <property type="protein sequence ID" value="RDI99947.1"/>
    <property type="molecule type" value="Genomic_DNA"/>
</dbReference>
<keyword evidence="2" id="KW-1185">Reference proteome</keyword>
<proteinExistence type="predicted"/>
<evidence type="ECO:0000313" key="2">
    <source>
        <dbReference type="Proteomes" id="UP000254711"/>
    </source>
</evidence>
<reference evidence="1 2" key="1">
    <citation type="submission" date="2018-07" db="EMBL/GenBank/DDBJ databases">
        <title>Dyella solisilvae sp. nov., isolated from the pine and broad-leaved mixed forest soil.</title>
        <authorList>
            <person name="Gao Z."/>
            <person name="Qiu L."/>
        </authorList>
    </citation>
    <scope>NUCLEOTIDE SEQUENCE [LARGE SCALE GENOMIC DNA]</scope>
    <source>
        <strain evidence="1 2">DHG54</strain>
    </source>
</reference>
<dbReference type="Pfam" id="PF07277">
    <property type="entry name" value="SapC"/>
    <property type="match status" value="1"/>
</dbReference>
<dbReference type="OrthoDB" id="9806524at2"/>